<accession>A0A1H4H3J0</accession>
<evidence type="ECO:0000313" key="2">
    <source>
        <dbReference type="Proteomes" id="UP000198638"/>
    </source>
</evidence>
<keyword evidence="2" id="KW-1185">Reference proteome</keyword>
<reference evidence="2" key="1">
    <citation type="submission" date="2016-10" db="EMBL/GenBank/DDBJ databases">
        <authorList>
            <person name="Varghese N."/>
            <person name="Submissions S."/>
        </authorList>
    </citation>
    <scope>NUCLEOTIDE SEQUENCE [LARGE SCALE GENOMIC DNA]</scope>
    <source>
        <strain evidence="2">LMG 24000</strain>
    </source>
</reference>
<dbReference type="AlphaFoldDB" id="A0A1H4H3J0"/>
<dbReference type="EMBL" id="FNRQ01000007">
    <property type="protein sequence ID" value="SEB16375.1"/>
    <property type="molecule type" value="Genomic_DNA"/>
</dbReference>
<name>A0A1H4H3J0_9BURK</name>
<dbReference type="Proteomes" id="UP000198638">
    <property type="component" value="Unassembled WGS sequence"/>
</dbReference>
<organism evidence="1 2">
    <name type="scientific">Paraburkholderia sartisoli</name>
    <dbReference type="NCBI Taxonomy" id="83784"/>
    <lineage>
        <taxon>Bacteria</taxon>
        <taxon>Pseudomonadati</taxon>
        <taxon>Pseudomonadota</taxon>
        <taxon>Betaproteobacteria</taxon>
        <taxon>Burkholderiales</taxon>
        <taxon>Burkholderiaceae</taxon>
        <taxon>Paraburkholderia</taxon>
    </lineage>
</organism>
<proteinExistence type="predicted"/>
<protein>
    <submittedName>
        <fullName evidence="1">Uncharacterized protein</fullName>
    </submittedName>
</protein>
<sequence>MDSRRRSRGRKAAIIASHACAMSSIAHEIQLGAACVPGMTGVSPDIAHNGRHGLHG</sequence>
<gene>
    <name evidence="1" type="ORF">SAMN05192564_107168</name>
</gene>
<evidence type="ECO:0000313" key="1">
    <source>
        <dbReference type="EMBL" id="SEB16375.1"/>
    </source>
</evidence>